<dbReference type="OrthoDB" id="4415835at2759"/>
<dbReference type="InterPro" id="IPR046346">
    <property type="entry name" value="Aminoacid_DH-like_N_sf"/>
</dbReference>
<accession>A0A084B7K7</accession>
<evidence type="ECO:0000313" key="6">
    <source>
        <dbReference type="EMBL" id="KEY73536.1"/>
    </source>
</evidence>
<protein>
    <submittedName>
        <fullName evidence="6">Uncharacterized protein</fullName>
    </submittedName>
</protein>
<dbReference type="HOGENOM" id="CLU_008871_0_1_1"/>
<dbReference type="InterPro" id="IPR006151">
    <property type="entry name" value="Shikm_DH/Glu-tRNA_Rdtase"/>
</dbReference>
<dbReference type="AlphaFoldDB" id="A0A084B7K7"/>
<dbReference type="GO" id="GO:0009423">
    <property type="term" value="P:chorismate biosynthetic process"/>
    <property type="evidence" value="ECO:0007669"/>
    <property type="project" value="TreeGrafter"/>
</dbReference>
<feature type="domain" description="Quinate/shikimate 5-dehydrogenase/glutamyl-tRNA reductase" evidence="3">
    <location>
        <begin position="651"/>
        <end position="692"/>
    </location>
</feature>
<dbReference type="InterPro" id="IPR041121">
    <property type="entry name" value="SDH_C"/>
</dbReference>
<dbReference type="GO" id="GO:0004764">
    <property type="term" value="F:shikimate 3-dehydrogenase (NADP+) activity"/>
    <property type="evidence" value="ECO:0007669"/>
    <property type="project" value="InterPro"/>
</dbReference>
<reference evidence="6 7" key="1">
    <citation type="journal article" date="2014" name="BMC Genomics">
        <title>Comparative genome sequencing reveals chemotype-specific gene clusters in the toxigenic black mold Stachybotrys.</title>
        <authorList>
            <person name="Semeiks J."/>
            <person name="Borek D."/>
            <person name="Otwinowski Z."/>
            <person name="Grishin N.V."/>
        </authorList>
    </citation>
    <scope>NUCLEOTIDE SEQUENCE [LARGE SCALE GENOMIC DNA]</scope>
    <source>
        <strain evidence="7">CBS 109288 / IBT 7711</strain>
    </source>
</reference>
<name>A0A084B7K7_STACB</name>
<dbReference type="SUPFAM" id="SSF51735">
    <property type="entry name" value="NAD(P)-binding Rossmann-fold domains"/>
    <property type="match status" value="1"/>
</dbReference>
<dbReference type="Gene3D" id="3.40.50.300">
    <property type="entry name" value="P-loop containing nucleotide triphosphate hydrolases"/>
    <property type="match status" value="1"/>
</dbReference>
<evidence type="ECO:0000256" key="2">
    <source>
        <dbReference type="ARBA" id="ARBA00009349"/>
    </source>
</evidence>
<dbReference type="InterPro" id="IPR013708">
    <property type="entry name" value="Shikimate_DH-bd_N"/>
</dbReference>
<dbReference type="InterPro" id="IPR031322">
    <property type="entry name" value="Shikimate/glucono_kinase"/>
</dbReference>
<dbReference type="Pfam" id="PF01487">
    <property type="entry name" value="DHquinase_I"/>
    <property type="match status" value="1"/>
</dbReference>
<sequence>MAGVKRSLSAMLGPEARRIDDLRPLKFLPFDSTSAATTRSSSPTCPAAEPLPNFRPDASLVLVGIRGSGKSTLAIMASAAMKRSVVDMEVVFQRDMGMSSWAYRKLHGATTCCREQLRILQKTLGQNGKNSIIVCSWMDQQVQQVLREFCETNPVVHVIRDADAIREHLKMEDMGRVRDLLDLSNAMFRTCTNYEFFNVSETPARVPGTSTPTAQQAAPYLTLKQAERHLKKFLSLIYPPSAIPLIESVFPLAAVPLEDRYFTYALELPLSRIVRGEVDMEEMMTGVDAIQVTVSPETLKSHDNTVVATYLGLASDMTHAIGIVRRSAVVPIILHVELSSSTEEHHGRLYMDLVSHALRLAPEMVTVDLHLDESHLRSICRARRRSRIIGTYTSNISWDSDLWVSMYRKACLVGCDMVRLLRHAIHVEDHLDASRFRGAVAALPGPSLPLTAYNISANGRHSACFNPILTLVAPENSQIPRLPTSCLTAVEATKALVSSFVYDPMKLYVFGVNVSYSASPAMHNAALQACGIPHQYNPHSVDTLSGIRQLIEDPHFGGASFGQPYKVEVISLTHSLSRHASCIGSVNTLIPVRHLNPDGSIPQGAAFFNNVNRAGPVKALYGENTDWIGIRACIRRGLSPANAVRSATCGLIVGAGGMARAAVYAMLQVGVRNIAIYNRTHANAEKLVRHFTTLLDNEESQHLGGGRDTCFHIIESLDGPWAANMRSPTIIISCIPTHRIGDEPAPDFEAPDEWLQSPTGGVIVELGYKNLDTPLLRQARARASKGWVVMDGIDLLPEQGFAQFELFTGRRAPRRVMRKSLLEGYKDEQGRSNLMQMKERPHWMYELT</sequence>
<comment type="similarity">
    <text evidence="2">In the N-terminal section; belongs to the shikimate kinase family.</text>
</comment>
<dbReference type="Proteomes" id="UP000028045">
    <property type="component" value="Unassembled WGS sequence"/>
</dbReference>
<feature type="domain" description="Shikimate dehydrogenase substrate binding N-terminal" evidence="4">
    <location>
        <begin position="509"/>
        <end position="589"/>
    </location>
</feature>
<dbReference type="Gene3D" id="3.20.20.70">
    <property type="entry name" value="Aldolase class I"/>
    <property type="match status" value="1"/>
</dbReference>
<dbReference type="EMBL" id="KL647833">
    <property type="protein sequence ID" value="KEY73536.1"/>
    <property type="molecule type" value="Genomic_DNA"/>
</dbReference>
<comment type="similarity">
    <text evidence="1">In the 2nd section; belongs to the type-I 3-dehydroquinase family.</text>
</comment>
<dbReference type="PANTHER" id="PTHR21090:SF27">
    <property type="entry name" value="QUINATE REPRESSOR PROTEIN"/>
    <property type="match status" value="1"/>
</dbReference>
<evidence type="ECO:0000259" key="5">
    <source>
        <dbReference type="Pfam" id="PF18317"/>
    </source>
</evidence>
<dbReference type="Gene3D" id="3.40.50.10860">
    <property type="entry name" value="Leucine Dehydrogenase, chain A, domain 1"/>
    <property type="match status" value="1"/>
</dbReference>
<proteinExistence type="inferred from homology"/>
<dbReference type="GO" id="GO:0003855">
    <property type="term" value="F:3-dehydroquinate dehydratase activity"/>
    <property type="evidence" value="ECO:0007669"/>
    <property type="project" value="InterPro"/>
</dbReference>
<dbReference type="InterPro" id="IPR001381">
    <property type="entry name" value="DHquinase_I"/>
</dbReference>
<dbReference type="Pfam" id="PF01202">
    <property type="entry name" value="SKI"/>
    <property type="match status" value="1"/>
</dbReference>
<organism evidence="6 7">
    <name type="scientific">Stachybotrys chartarum (strain CBS 109288 / IBT 7711)</name>
    <name type="common">Toxic black mold</name>
    <name type="synonym">Stilbospora chartarum</name>
    <dbReference type="NCBI Taxonomy" id="1280523"/>
    <lineage>
        <taxon>Eukaryota</taxon>
        <taxon>Fungi</taxon>
        <taxon>Dikarya</taxon>
        <taxon>Ascomycota</taxon>
        <taxon>Pezizomycotina</taxon>
        <taxon>Sordariomycetes</taxon>
        <taxon>Hypocreomycetidae</taxon>
        <taxon>Hypocreales</taxon>
        <taxon>Stachybotryaceae</taxon>
        <taxon>Stachybotrys</taxon>
    </lineage>
</organism>
<dbReference type="SUPFAM" id="SSF52540">
    <property type="entry name" value="P-loop containing nucleoside triphosphate hydrolases"/>
    <property type="match status" value="1"/>
</dbReference>
<gene>
    <name evidence="6" type="ORF">S7711_03698</name>
</gene>
<dbReference type="SUPFAM" id="SSF53223">
    <property type="entry name" value="Aminoacid dehydrogenase-like, N-terminal domain"/>
    <property type="match status" value="1"/>
</dbReference>
<dbReference type="Pfam" id="PF08501">
    <property type="entry name" value="Shikimate_dh_N"/>
    <property type="match status" value="1"/>
</dbReference>
<dbReference type="Pfam" id="PF01488">
    <property type="entry name" value="Shikimate_DH"/>
    <property type="match status" value="1"/>
</dbReference>
<dbReference type="Gene3D" id="3.40.50.720">
    <property type="entry name" value="NAD(P)-binding Rossmann-like Domain"/>
    <property type="match status" value="1"/>
</dbReference>
<evidence type="ECO:0000259" key="3">
    <source>
        <dbReference type="Pfam" id="PF01488"/>
    </source>
</evidence>
<dbReference type="InterPro" id="IPR013785">
    <property type="entry name" value="Aldolase_TIM"/>
</dbReference>
<dbReference type="PANTHER" id="PTHR21090">
    <property type="entry name" value="AROM/DEHYDROQUINATE SYNTHASE"/>
    <property type="match status" value="1"/>
</dbReference>
<dbReference type="FunFam" id="3.40.50.720:FF:000386">
    <property type="entry name" value="Quinate repressor protein"/>
    <property type="match status" value="1"/>
</dbReference>
<dbReference type="Pfam" id="PF18317">
    <property type="entry name" value="SDH_C"/>
    <property type="match status" value="1"/>
</dbReference>
<dbReference type="SUPFAM" id="SSF51569">
    <property type="entry name" value="Aldolase"/>
    <property type="match status" value="1"/>
</dbReference>
<evidence type="ECO:0000256" key="1">
    <source>
        <dbReference type="ARBA" id="ARBA00006477"/>
    </source>
</evidence>
<evidence type="ECO:0000313" key="7">
    <source>
        <dbReference type="Proteomes" id="UP000028045"/>
    </source>
</evidence>
<dbReference type="InterPro" id="IPR027417">
    <property type="entry name" value="P-loop_NTPase"/>
</dbReference>
<keyword evidence="7" id="KW-1185">Reference proteome</keyword>
<dbReference type="GO" id="GO:0003866">
    <property type="term" value="F:3-phosphoshikimate 1-carboxyvinyltransferase activity"/>
    <property type="evidence" value="ECO:0007669"/>
    <property type="project" value="TreeGrafter"/>
</dbReference>
<evidence type="ECO:0000259" key="4">
    <source>
        <dbReference type="Pfam" id="PF08501"/>
    </source>
</evidence>
<dbReference type="InterPro" id="IPR036291">
    <property type="entry name" value="NAD(P)-bd_dom_sf"/>
</dbReference>
<dbReference type="CDD" id="cd01065">
    <property type="entry name" value="NAD_bind_Shikimate_DH"/>
    <property type="match status" value="1"/>
</dbReference>
<feature type="domain" description="SDH C-terminal" evidence="5">
    <location>
        <begin position="792"/>
        <end position="822"/>
    </location>
</feature>